<dbReference type="Proteomes" id="UP001219525">
    <property type="component" value="Unassembled WGS sequence"/>
</dbReference>
<keyword evidence="2" id="KW-1185">Reference proteome</keyword>
<name>A0AAD6YJZ2_9AGAR</name>
<organism evidence="1 2">
    <name type="scientific">Mycena pura</name>
    <dbReference type="NCBI Taxonomy" id="153505"/>
    <lineage>
        <taxon>Eukaryota</taxon>
        <taxon>Fungi</taxon>
        <taxon>Dikarya</taxon>
        <taxon>Basidiomycota</taxon>
        <taxon>Agaricomycotina</taxon>
        <taxon>Agaricomycetes</taxon>
        <taxon>Agaricomycetidae</taxon>
        <taxon>Agaricales</taxon>
        <taxon>Marasmiineae</taxon>
        <taxon>Mycenaceae</taxon>
        <taxon>Mycena</taxon>
    </lineage>
</organism>
<sequence>MASIISSILNAIRTSEQQEPQHDHVKQEPLPKVYYHNGSIKLVTSELGSINWKDEFAKPKYKQARDAMVAAVPKRTLTAEEVEELMQDMQELAMYTKRQWQIVHQQVIEWQLNEILASASTSLSTTVSESFVVLSSSFKFALQKNTSSAPEVAVLAGVLVAVAVRFCVVSQAVIATGPSEVALNCLVTQLAQRPPVELAEPDPSSVVKLEPELYAQAGVFPSGKVVLDPPNRKQPIKIFLGTVRLSTIVADAASTVVVLPSTQVVHNNGYLENVLRETEKLLTRSKKRPSSTPIPEILAKCTETTQELTMGAYASDEDAVIVDSSHDSEPDIVRPGRVMGLVEQLPEDFQEMTIGEGATGSGRVLKAQGGQTSFRTAFDGFFELFN</sequence>
<dbReference type="AlphaFoldDB" id="A0AAD6YJZ2"/>
<comment type="caution">
    <text evidence="1">The sequence shown here is derived from an EMBL/GenBank/DDBJ whole genome shotgun (WGS) entry which is preliminary data.</text>
</comment>
<evidence type="ECO:0000313" key="1">
    <source>
        <dbReference type="EMBL" id="KAJ7220541.1"/>
    </source>
</evidence>
<protein>
    <submittedName>
        <fullName evidence="1">Uncharacterized protein</fullName>
    </submittedName>
</protein>
<gene>
    <name evidence="1" type="ORF">GGX14DRAFT_388962</name>
</gene>
<reference evidence="1" key="1">
    <citation type="submission" date="2023-03" db="EMBL/GenBank/DDBJ databases">
        <title>Massive genome expansion in bonnet fungi (Mycena s.s.) driven by repeated elements and novel gene families across ecological guilds.</title>
        <authorList>
            <consortium name="Lawrence Berkeley National Laboratory"/>
            <person name="Harder C.B."/>
            <person name="Miyauchi S."/>
            <person name="Viragh M."/>
            <person name="Kuo A."/>
            <person name="Thoen E."/>
            <person name="Andreopoulos B."/>
            <person name="Lu D."/>
            <person name="Skrede I."/>
            <person name="Drula E."/>
            <person name="Henrissat B."/>
            <person name="Morin E."/>
            <person name="Kohler A."/>
            <person name="Barry K."/>
            <person name="LaButti K."/>
            <person name="Morin E."/>
            <person name="Salamov A."/>
            <person name="Lipzen A."/>
            <person name="Mereny Z."/>
            <person name="Hegedus B."/>
            <person name="Baldrian P."/>
            <person name="Stursova M."/>
            <person name="Weitz H."/>
            <person name="Taylor A."/>
            <person name="Grigoriev I.V."/>
            <person name="Nagy L.G."/>
            <person name="Martin F."/>
            <person name="Kauserud H."/>
        </authorList>
    </citation>
    <scope>NUCLEOTIDE SEQUENCE</scope>
    <source>
        <strain evidence="1">9144</strain>
    </source>
</reference>
<dbReference type="EMBL" id="JARJCW010000009">
    <property type="protein sequence ID" value="KAJ7220541.1"/>
    <property type="molecule type" value="Genomic_DNA"/>
</dbReference>
<accession>A0AAD6YJZ2</accession>
<proteinExistence type="predicted"/>
<evidence type="ECO:0000313" key="2">
    <source>
        <dbReference type="Proteomes" id="UP001219525"/>
    </source>
</evidence>